<keyword evidence="3" id="KW-0134">Cell wall</keyword>
<keyword evidence="11" id="KW-1185">Reference proteome</keyword>
<protein>
    <recommendedName>
        <fullName evidence="12">Polygalacturonase</fullName>
    </recommendedName>
</protein>
<dbReference type="PANTHER" id="PTHR31375">
    <property type="match status" value="1"/>
</dbReference>
<dbReference type="Gene3D" id="2.160.20.10">
    <property type="entry name" value="Single-stranded right-handed beta-helix, Pectin lyase-like"/>
    <property type="match status" value="1"/>
</dbReference>
<evidence type="ECO:0000256" key="8">
    <source>
        <dbReference type="RuleBase" id="RU361169"/>
    </source>
</evidence>
<proteinExistence type="inferred from homology"/>
<dbReference type="Proteomes" id="UP001152523">
    <property type="component" value="Unassembled WGS sequence"/>
</dbReference>
<dbReference type="PROSITE" id="PS51257">
    <property type="entry name" value="PROKAR_LIPOPROTEIN"/>
    <property type="match status" value="1"/>
</dbReference>
<evidence type="ECO:0000256" key="5">
    <source>
        <dbReference type="ARBA" id="ARBA00022801"/>
    </source>
</evidence>
<dbReference type="GO" id="GO:0004650">
    <property type="term" value="F:polygalacturonase activity"/>
    <property type="evidence" value="ECO:0007669"/>
    <property type="project" value="InterPro"/>
</dbReference>
<comment type="caution">
    <text evidence="10">The sequence shown here is derived from an EMBL/GenBank/DDBJ whole genome shotgun (WGS) entry which is preliminary data.</text>
</comment>
<keyword evidence="9" id="KW-0732">Signal</keyword>
<evidence type="ECO:0000256" key="1">
    <source>
        <dbReference type="ARBA" id="ARBA00004191"/>
    </source>
</evidence>
<dbReference type="InterPro" id="IPR006626">
    <property type="entry name" value="PbH1"/>
</dbReference>
<dbReference type="Pfam" id="PF00295">
    <property type="entry name" value="Glyco_hydro_28"/>
    <property type="match status" value="1"/>
</dbReference>
<keyword evidence="5 8" id="KW-0378">Hydrolase</keyword>
<evidence type="ECO:0008006" key="12">
    <source>
        <dbReference type="Google" id="ProtNLM"/>
    </source>
</evidence>
<accession>A0AAV0C2V1</accession>
<dbReference type="InterPro" id="IPR012334">
    <property type="entry name" value="Pectin_lyas_fold"/>
</dbReference>
<keyword evidence="6 8" id="KW-0326">Glycosidase</keyword>
<comment type="subcellular location">
    <subcellularLocation>
        <location evidence="1">Secreted</location>
        <location evidence="1">Cell wall</location>
    </subcellularLocation>
</comment>
<name>A0AAV0C2V1_9ASTE</name>
<feature type="signal peptide" evidence="9">
    <location>
        <begin position="1"/>
        <end position="31"/>
    </location>
</feature>
<evidence type="ECO:0000313" key="10">
    <source>
        <dbReference type="EMBL" id="CAH9064805.1"/>
    </source>
</evidence>
<sequence length="401" mass="40494">MSPNYNKNKIILVTIFITSLGLFFSQSCVSATGSLTCNGKTDDTASLQKAWAAACAAGSPLVVPVGMTCLVGEITLEGPCGKGFALQVNGVITAPPHGSSLWTGSLQWFNIKGVEGFTLSGTGGFDGNGATGWYTASGTKPTAVRFYGSTDVTVTGIQIKNSPQAHLKFNGCTGVTVSNIKITSPGDSPNTDGIHLQNTKTVTITGTTIACGDDCVSIQTGCSGVDISKLTCGPGHGVSIGGLGKGGTQACVSNIKVSDSTFTDTLTGGRIKTWQGGSGSVSGVSFTNIKCVGVETPIMIDQFYCDGGGCKNQTAAVDVTDVTFQGFTGTYTKQGMELACSGTVPCAEVKLSAISLTASGTKAGPPLCADVYGTAAGTISPPISGCLKAGTVAKKNANSCT</sequence>
<evidence type="ECO:0000256" key="6">
    <source>
        <dbReference type="ARBA" id="ARBA00023295"/>
    </source>
</evidence>
<dbReference type="GO" id="GO:0005975">
    <property type="term" value="P:carbohydrate metabolic process"/>
    <property type="evidence" value="ECO:0007669"/>
    <property type="project" value="InterPro"/>
</dbReference>
<feature type="chain" id="PRO_5043314404" description="Polygalacturonase" evidence="9">
    <location>
        <begin position="32"/>
        <end position="401"/>
    </location>
</feature>
<dbReference type="EMBL" id="CAMAPF010000011">
    <property type="protein sequence ID" value="CAH9064805.1"/>
    <property type="molecule type" value="Genomic_DNA"/>
</dbReference>
<evidence type="ECO:0000256" key="9">
    <source>
        <dbReference type="SAM" id="SignalP"/>
    </source>
</evidence>
<comment type="similarity">
    <text evidence="2 8">Belongs to the glycosyl hydrolase 28 family.</text>
</comment>
<organism evidence="10 11">
    <name type="scientific">Cuscuta epithymum</name>
    <dbReference type="NCBI Taxonomy" id="186058"/>
    <lineage>
        <taxon>Eukaryota</taxon>
        <taxon>Viridiplantae</taxon>
        <taxon>Streptophyta</taxon>
        <taxon>Embryophyta</taxon>
        <taxon>Tracheophyta</taxon>
        <taxon>Spermatophyta</taxon>
        <taxon>Magnoliopsida</taxon>
        <taxon>eudicotyledons</taxon>
        <taxon>Gunneridae</taxon>
        <taxon>Pentapetalae</taxon>
        <taxon>asterids</taxon>
        <taxon>lamiids</taxon>
        <taxon>Solanales</taxon>
        <taxon>Convolvulaceae</taxon>
        <taxon>Cuscuteae</taxon>
        <taxon>Cuscuta</taxon>
        <taxon>Cuscuta subgen. Cuscuta</taxon>
    </lineage>
</organism>
<evidence type="ECO:0000256" key="3">
    <source>
        <dbReference type="ARBA" id="ARBA00022512"/>
    </source>
</evidence>
<evidence type="ECO:0000256" key="2">
    <source>
        <dbReference type="ARBA" id="ARBA00008834"/>
    </source>
</evidence>
<dbReference type="GO" id="GO:0071555">
    <property type="term" value="P:cell wall organization"/>
    <property type="evidence" value="ECO:0007669"/>
    <property type="project" value="UniProtKB-KW"/>
</dbReference>
<dbReference type="InterPro" id="IPR000743">
    <property type="entry name" value="Glyco_hydro_28"/>
</dbReference>
<gene>
    <name evidence="10" type="ORF">CEPIT_LOCUS2188</name>
</gene>
<reference evidence="10" key="1">
    <citation type="submission" date="2022-07" db="EMBL/GenBank/DDBJ databases">
        <authorList>
            <person name="Macas J."/>
            <person name="Novak P."/>
            <person name="Neumann P."/>
        </authorList>
    </citation>
    <scope>NUCLEOTIDE SEQUENCE</scope>
</reference>
<dbReference type="AlphaFoldDB" id="A0AAV0C2V1"/>
<dbReference type="SUPFAM" id="SSF51126">
    <property type="entry name" value="Pectin lyase-like"/>
    <property type="match status" value="1"/>
</dbReference>
<evidence type="ECO:0000313" key="11">
    <source>
        <dbReference type="Proteomes" id="UP001152523"/>
    </source>
</evidence>
<evidence type="ECO:0000256" key="4">
    <source>
        <dbReference type="ARBA" id="ARBA00022525"/>
    </source>
</evidence>
<keyword evidence="4" id="KW-0964">Secreted</keyword>
<dbReference type="SMART" id="SM00710">
    <property type="entry name" value="PbH1"/>
    <property type="match status" value="3"/>
</dbReference>
<keyword evidence="7" id="KW-0961">Cell wall biogenesis/degradation</keyword>
<dbReference type="InterPro" id="IPR011050">
    <property type="entry name" value="Pectin_lyase_fold/virulence"/>
</dbReference>
<evidence type="ECO:0000256" key="7">
    <source>
        <dbReference type="ARBA" id="ARBA00023316"/>
    </source>
</evidence>